<gene>
    <name evidence="2" type="ORF">CAP_7727</name>
</gene>
<name>A0A017SZV3_9BACT</name>
<feature type="region of interest" description="Disordered" evidence="1">
    <location>
        <begin position="1"/>
        <end position="58"/>
    </location>
</feature>
<dbReference type="SUPFAM" id="SSF53955">
    <property type="entry name" value="Lysozyme-like"/>
    <property type="match status" value="1"/>
</dbReference>
<dbReference type="Proteomes" id="UP000019678">
    <property type="component" value="Unassembled WGS sequence"/>
</dbReference>
<dbReference type="EMBL" id="ASRX01000070">
    <property type="protein sequence ID" value="EYF01846.1"/>
    <property type="molecule type" value="Genomic_DNA"/>
</dbReference>
<evidence type="ECO:0008006" key="4">
    <source>
        <dbReference type="Google" id="ProtNLM"/>
    </source>
</evidence>
<organism evidence="2 3">
    <name type="scientific">Chondromyces apiculatus DSM 436</name>
    <dbReference type="NCBI Taxonomy" id="1192034"/>
    <lineage>
        <taxon>Bacteria</taxon>
        <taxon>Pseudomonadati</taxon>
        <taxon>Myxococcota</taxon>
        <taxon>Polyangia</taxon>
        <taxon>Polyangiales</taxon>
        <taxon>Polyangiaceae</taxon>
        <taxon>Chondromyces</taxon>
    </lineage>
</organism>
<dbReference type="PANTHER" id="PTHR34408:SF2">
    <property type="entry name" value="CELL WALL-BINDING PROTEIN YWSB"/>
    <property type="match status" value="1"/>
</dbReference>
<comment type="caution">
    <text evidence="2">The sequence shown here is derived from an EMBL/GenBank/DDBJ whole genome shotgun (WGS) entry which is preliminary data.</text>
</comment>
<evidence type="ECO:0000313" key="2">
    <source>
        <dbReference type="EMBL" id="EYF01846.1"/>
    </source>
</evidence>
<sequence>MPAASPPAAVSPAADPAPAAPEASAPAASTPAASNGAASPTSPSAGADASKPADSAVNSCPVGCPRCKAKITKEQLKEIFTSASDDKLTEVANAFNEAFEKFEINTCLRKAHFFAQVREEVGPTVKSLAENMNYSVDGLKGTFKYFRDNPQEAALYGRSKGQAANQEAIGNRAYANRLGNGDAASGDGWKYRGKGFIQLTGRSNYQNVQNEIDRRYPGSGVDIMANEGDILTVKGGMISAMGFWTLNNLNTKADMGARDADVDRITAVVNKHTHSYAERKTHFKTTKKVFKVPECPNWDGDGQNLLDRLKSAE</sequence>
<proteinExistence type="predicted"/>
<protein>
    <recommendedName>
        <fullName evidence="4">Chitinase</fullName>
    </recommendedName>
</protein>
<dbReference type="InterPro" id="IPR052354">
    <property type="entry name" value="Cell_Wall_Dynamics_Protein"/>
</dbReference>
<dbReference type="AlphaFoldDB" id="A0A017SZV3"/>
<dbReference type="Gene3D" id="1.10.530.10">
    <property type="match status" value="1"/>
</dbReference>
<accession>A0A017SZV3</accession>
<reference evidence="2 3" key="1">
    <citation type="submission" date="2013-05" db="EMBL/GenBank/DDBJ databases">
        <title>Genome assembly of Chondromyces apiculatus DSM 436.</title>
        <authorList>
            <person name="Sharma G."/>
            <person name="Khatri I."/>
            <person name="Kaur C."/>
            <person name="Mayilraj S."/>
            <person name="Subramanian S."/>
        </authorList>
    </citation>
    <scope>NUCLEOTIDE SEQUENCE [LARGE SCALE GENOMIC DNA]</scope>
    <source>
        <strain evidence="2 3">DSM 436</strain>
    </source>
</reference>
<dbReference type="STRING" id="1192034.CAP_7727"/>
<evidence type="ECO:0000256" key="1">
    <source>
        <dbReference type="SAM" id="MobiDB-lite"/>
    </source>
</evidence>
<keyword evidence="3" id="KW-1185">Reference proteome</keyword>
<dbReference type="InterPro" id="IPR023346">
    <property type="entry name" value="Lysozyme-like_dom_sf"/>
</dbReference>
<evidence type="ECO:0000313" key="3">
    <source>
        <dbReference type="Proteomes" id="UP000019678"/>
    </source>
</evidence>
<dbReference type="eggNOG" id="COG3179">
    <property type="taxonomic scope" value="Bacteria"/>
</dbReference>
<dbReference type="PANTHER" id="PTHR34408">
    <property type="entry name" value="FAMILY PROTEIN, PUTATIVE-RELATED"/>
    <property type="match status" value="1"/>
</dbReference>
<feature type="compositionally biased region" description="Low complexity" evidence="1">
    <location>
        <begin position="1"/>
        <end position="50"/>
    </location>
</feature>